<feature type="region of interest" description="Disordered" evidence="1">
    <location>
        <begin position="1"/>
        <end position="99"/>
    </location>
</feature>
<feature type="compositionally biased region" description="Basic and acidic residues" evidence="1">
    <location>
        <begin position="1"/>
        <end position="13"/>
    </location>
</feature>
<dbReference type="RefSeq" id="WP_344306568.1">
    <property type="nucleotide sequence ID" value="NZ_BAAANY010000001.1"/>
</dbReference>
<dbReference type="InterPro" id="IPR009045">
    <property type="entry name" value="Zn_M74/Hedgehog-like"/>
</dbReference>
<accession>A0ABN2FS25</accession>
<reference evidence="2 3" key="1">
    <citation type="journal article" date="2019" name="Int. J. Syst. Evol. Microbiol.">
        <title>The Global Catalogue of Microorganisms (GCM) 10K type strain sequencing project: providing services to taxonomists for standard genome sequencing and annotation.</title>
        <authorList>
            <consortium name="The Broad Institute Genomics Platform"/>
            <consortium name="The Broad Institute Genome Sequencing Center for Infectious Disease"/>
            <person name="Wu L."/>
            <person name="Ma J."/>
        </authorList>
    </citation>
    <scope>NUCLEOTIDE SEQUENCE [LARGE SCALE GENOMIC DNA]</scope>
    <source>
        <strain evidence="2 3">JCM 14718</strain>
    </source>
</reference>
<comment type="caution">
    <text evidence="2">The sequence shown here is derived from an EMBL/GenBank/DDBJ whole genome shotgun (WGS) entry which is preliminary data.</text>
</comment>
<proteinExistence type="predicted"/>
<name>A0ABN2FS25_9ACTN</name>
<evidence type="ECO:0000313" key="3">
    <source>
        <dbReference type="Proteomes" id="UP001500618"/>
    </source>
</evidence>
<keyword evidence="3" id="KW-1185">Reference proteome</keyword>
<protein>
    <recommendedName>
        <fullName evidence="4">Peptidase M15C domain-containing protein</fullName>
    </recommendedName>
</protein>
<gene>
    <name evidence="2" type="ORF">GCM10009765_04260</name>
</gene>
<dbReference type="Proteomes" id="UP001500618">
    <property type="component" value="Unassembled WGS sequence"/>
</dbReference>
<evidence type="ECO:0008006" key="4">
    <source>
        <dbReference type="Google" id="ProtNLM"/>
    </source>
</evidence>
<feature type="compositionally biased region" description="Low complexity" evidence="1">
    <location>
        <begin position="29"/>
        <end position="47"/>
    </location>
</feature>
<organism evidence="2 3">
    <name type="scientific">Fodinicola feengrottensis</name>
    <dbReference type="NCBI Taxonomy" id="435914"/>
    <lineage>
        <taxon>Bacteria</taxon>
        <taxon>Bacillati</taxon>
        <taxon>Actinomycetota</taxon>
        <taxon>Actinomycetes</taxon>
        <taxon>Mycobacteriales</taxon>
        <taxon>Fodinicola</taxon>
    </lineage>
</organism>
<evidence type="ECO:0000256" key="1">
    <source>
        <dbReference type="SAM" id="MobiDB-lite"/>
    </source>
</evidence>
<sequence>MDKTGVDQAKQWEARPAPARAVPPDRPVARPVLPRGGDRGAMARAMGTIQRTAGNRAVQRLVRSGRRDEDTPLGSWTVQRAPLDKDADPNGYSSKDGRSFKDEGVVRREVHGLKYGLKGSFQDKYTSTRTTVDPVTKEKKTVTVDHQSTERTKTHEDVDHMAVAIFPSSLGKEPVQVVLHFHGYGFRGGDPYAGYTVSAEAGKKGTVRDVDQEHWEQQLGAVDKEREAAKGPSVVTILVQGRGMSDFGKVPTFDYIADVFSKVPELKEITNYSLIQTAHSGGGFALANSLKSGTAKTSDRGKLPAAEDGKAAPQPSDMVVVFDAEGEVEVTKWAIEQVNALTIALKTVARPEDAQAAIAATPKLRAYFAAGGFYVARYQKQNAALGEAIEKVPAPWRDPTSSAVTVADLFRFIEVSAAGVDHEHLISKGTKGGAKNGAVADALRASTDPTSDRGQAVKWSWAGTTKAAAPVVPTKIPPAVKTTPAVSGTATTMPAAIKGTTATAPATAPAAAGALKGWRASSAASEYSLTQAQKDAIAAQTPEQRATDAKALKDGTKRLAALIKAEKKATKAKTEMPEADAKELADLRALRTKVAAAQMALKTEDVEDILKAAGHTVVGWYGDVQQGKFLNVSVRVHKDLAEALQRAEAALVADPKANPDKLDAVALGKKLGMSPRAADMRIPKAAVGGTSISMHTFGLAVDLNYAGNPYLVLNGRTAPNVIVRATSLVAGSPVDVGTSLGDTKTSYDKLTGASSALITYLSFKDPANRPALKAAVDAHTPRKGEPTDEAGWLAQIEKDDKAIVGSKDFAGHTSPEKGFIDFQESVVMALAGAGLTWGGTYGGTKDLMHFDLRSGEGAKIDAARQKHKAEK</sequence>
<dbReference type="EMBL" id="BAAANY010000001">
    <property type="protein sequence ID" value="GAA1657947.1"/>
    <property type="molecule type" value="Genomic_DNA"/>
</dbReference>
<dbReference type="SUPFAM" id="SSF55166">
    <property type="entry name" value="Hedgehog/DD-peptidase"/>
    <property type="match status" value="1"/>
</dbReference>
<evidence type="ECO:0000313" key="2">
    <source>
        <dbReference type="EMBL" id="GAA1657947.1"/>
    </source>
</evidence>